<accession>G7VGC2</accession>
<organism evidence="3 4">
    <name type="scientific">Pyrobaculum ferrireducens</name>
    <dbReference type="NCBI Taxonomy" id="1104324"/>
    <lineage>
        <taxon>Archaea</taxon>
        <taxon>Thermoproteota</taxon>
        <taxon>Thermoprotei</taxon>
        <taxon>Thermoproteales</taxon>
        <taxon>Thermoproteaceae</taxon>
        <taxon>Pyrobaculum</taxon>
    </lineage>
</organism>
<dbReference type="eggNOG" id="arCOG05558">
    <property type="taxonomic scope" value="Archaea"/>
</dbReference>
<name>G7VGC2_9CREN</name>
<feature type="domain" description="AAA+ ATPase" evidence="2">
    <location>
        <begin position="166"/>
        <end position="288"/>
    </location>
</feature>
<protein>
    <submittedName>
        <fullName evidence="3">Type II secretion system protein E</fullName>
    </submittedName>
</protein>
<dbReference type="GO" id="GO:0016887">
    <property type="term" value="F:ATP hydrolysis activity"/>
    <property type="evidence" value="ECO:0007669"/>
    <property type="project" value="InterPro"/>
</dbReference>
<dbReference type="Gene3D" id="3.40.50.300">
    <property type="entry name" value="P-loop containing nucleotide triphosphate hydrolases"/>
    <property type="match status" value="1"/>
</dbReference>
<dbReference type="Gene3D" id="3.30.450.370">
    <property type="match status" value="1"/>
</dbReference>
<comment type="similarity">
    <text evidence="1">Belongs to the GSP E family.</text>
</comment>
<dbReference type="STRING" id="1104324.P186_0379"/>
<dbReference type="SMART" id="SM00382">
    <property type="entry name" value="AAA"/>
    <property type="match status" value="1"/>
</dbReference>
<dbReference type="InterPro" id="IPR027417">
    <property type="entry name" value="P-loop_NTPase"/>
</dbReference>
<dbReference type="SUPFAM" id="SSF52540">
    <property type="entry name" value="P-loop containing nucleoside triphosphate hydrolases"/>
    <property type="match status" value="1"/>
</dbReference>
<evidence type="ECO:0000259" key="2">
    <source>
        <dbReference type="SMART" id="SM00382"/>
    </source>
</evidence>
<reference evidence="3 4" key="1">
    <citation type="journal article" date="2012" name="J. Bacteriol.">
        <title>Complete genome sequence of strain 1860, a crenarchaeon of the genus pyrobaculum able to grow with various electron acceptors.</title>
        <authorList>
            <person name="Mardanov A.V."/>
            <person name="Gumerov V.M."/>
            <person name="Slobodkina G.B."/>
            <person name="Beletsky A.V."/>
            <person name="Bonch-Osmolovskaya E.A."/>
            <person name="Ravin N.V."/>
            <person name="Skryabin K.G."/>
        </authorList>
    </citation>
    <scope>NUCLEOTIDE SEQUENCE [LARGE SCALE GENOMIC DNA]</scope>
    <source>
        <strain evidence="3 4">1860</strain>
    </source>
</reference>
<dbReference type="PANTHER" id="PTHR30486:SF6">
    <property type="entry name" value="TYPE IV PILUS RETRACTATION ATPASE PILT"/>
    <property type="match status" value="1"/>
</dbReference>
<sequence length="310" mass="35425">MLKILSRIYKKTIDDTLDFRYGVLKKINKELALRWTLATVGLVEIAEFLEDEDVEDVALIPGRPIYITRKWGKENSGKMCKGKAIRAILKIAHLKSVELSTSTPSLRYGLKIGPLRLRISLDLPPIVPLPQAYLRIHRGRITLAQLLRSGFLTEDQLREIYRWVREGRHIVVTGPPGSGKTTLLSALDDLIPGEWQRVYIDEADEFEDDPQKNQIKIRNVNKVKEIYASLNRNIDVIFIGELQYEEHFAAFKTAVEIGLQTLATMHSVNVNDAVTRLRRREIDVKNLGIVQLGKKYAGTIERRVVELYAE</sequence>
<dbReference type="HOGENOM" id="CLU_828000_0_0_2"/>
<evidence type="ECO:0000256" key="1">
    <source>
        <dbReference type="ARBA" id="ARBA00006611"/>
    </source>
</evidence>
<dbReference type="InterPro" id="IPR050921">
    <property type="entry name" value="T4SS_GSP_E_ATPase"/>
</dbReference>
<evidence type="ECO:0000313" key="3">
    <source>
        <dbReference type="EMBL" id="AET31833.1"/>
    </source>
</evidence>
<dbReference type="BioCyc" id="PSP1104324:GJSN-368-MONOMER"/>
<dbReference type="InterPro" id="IPR003593">
    <property type="entry name" value="AAA+_ATPase"/>
</dbReference>
<proteinExistence type="inferred from homology"/>
<dbReference type="InterPro" id="IPR001482">
    <property type="entry name" value="T2SS/T4SS_dom"/>
</dbReference>
<evidence type="ECO:0000313" key="4">
    <source>
        <dbReference type="Proteomes" id="UP000005867"/>
    </source>
</evidence>
<dbReference type="KEGG" id="pyr:P186_0379"/>
<dbReference type="Pfam" id="PF00437">
    <property type="entry name" value="T2SSE"/>
    <property type="match status" value="1"/>
</dbReference>
<dbReference type="PANTHER" id="PTHR30486">
    <property type="entry name" value="TWITCHING MOTILITY PROTEIN PILT"/>
    <property type="match status" value="1"/>
</dbReference>
<dbReference type="EMBL" id="CP003098">
    <property type="protein sequence ID" value="AET31833.1"/>
    <property type="molecule type" value="Genomic_DNA"/>
</dbReference>
<dbReference type="Proteomes" id="UP000005867">
    <property type="component" value="Chromosome"/>
</dbReference>
<gene>
    <name evidence="3" type="ORF">P186_0379</name>
</gene>
<dbReference type="AlphaFoldDB" id="G7VGC2"/>
<keyword evidence="4" id="KW-1185">Reference proteome</keyword>